<dbReference type="AlphaFoldDB" id="A0AAV3Y4H5"/>
<feature type="compositionally biased region" description="Basic and acidic residues" evidence="1">
    <location>
        <begin position="1"/>
        <end position="20"/>
    </location>
</feature>
<evidence type="ECO:0000313" key="3">
    <source>
        <dbReference type="Proteomes" id="UP000735302"/>
    </source>
</evidence>
<protein>
    <submittedName>
        <fullName evidence="2">Fibrous sheath-interacting protein 2</fullName>
    </submittedName>
</protein>
<evidence type="ECO:0000313" key="2">
    <source>
        <dbReference type="EMBL" id="GFN77589.1"/>
    </source>
</evidence>
<comment type="caution">
    <text evidence="2">The sequence shown here is derived from an EMBL/GenBank/DDBJ whole genome shotgun (WGS) entry which is preliminary data.</text>
</comment>
<keyword evidence="3" id="KW-1185">Reference proteome</keyword>
<dbReference type="EMBL" id="BLXT01000492">
    <property type="protein sequence ID" value="GFN77589.1"/>
    <property type="molecule type" value="Genomic_DNA"/>
</dbReference>
<gene>
    <name evidence="2" type="ORF">PoB_000409500</name>
</gene>
<organism evidence="2 3">
    <name type="scientific">Plakobranchus ocellatus</name>
    <dbReference type="NCBI Taxonomy" id="259542"/>
    <lineage>
        <taxon>Eukaryota</taxon>
        <taxon>Metazoa</taxon>
        <taxon>Spiralia</taxon>
        <taxon>Lophotrochozoa</taxon>
        <taxon>Mollusca</taxon>
        <taxon>Gastropoda</taxon>
        <taxon>Heterobranchia</taxon>
        <taxon>Euthyneura</taxon>
        <taxon>Panpulmonata</taxon>
        <taxon>Sacoglossa</taxon>
        <taxon>Placobranchoidea</taxon>
        <taxon>Plakobranchidae</taxon>
        <taxon>Plakobranchus</taxon>
    </lineage>
</organism>
<dbReference type="Proteomes" id="UP000735302">
    <property type="component" value="Unassembled WGS sequence"/>
</dbReference>
<proteinExistence type="predicted"/>
<evidence type="ECO:0000256" key="1">
    <source>
        <dbReference type="SAM" id="MobiDB-lite"/>
    </source>
</evidence>
<sequence length="136" mass="15375">MTDDAKRMERLLLPRARAEPDGVEQPIPEARSPLPRWQTIPLDAKFPVLPAPKGEVTFVTTKLGQTPYKSSQRTDFDLSDPYNRTISSEYKALFDPYLKGWFSKPHVQKQVGLPARMDAPPSLILMEKLAQAKVNV</sequence>
<feature type="region of interest" description="Disordered" evidence="1">
    <location>
        <begin position="1"/>
        <end position="34"/>
    </location>
</feature>
<accession>A0AAV3Y4H5</accession>
<reference evidence="2 3" key="1">
    <citation type="journal article" date="2021" name="Elife">
        <title>Chloroplast acquisition without the gene transfer in kleptoplastic sea slugs, Plakobranchus ocellatus.</title>
        <authorList>
            <person name="Maeda T."/>
            <person name="Takahashi S."/>
            <person name="Yoshida T."/>
            <person name="Shimamura S."/>
            <person name="Takaki Y."/>
            <person name="Nagai Y."/>
            <person name="Toyoda A."/>
            <person name="Suzuki Y."/>
            <person name="Arimoto A."/>
            <person name="Ishii H."/>
            <person name="Satoh N."/>
            <person name="Nishiyama T."/>
            <person name="Hasebe M."/>
            <person name="Maruyama T."/>
            <person name="Minagawa J."/>
            <person name="Obokata J."/>
            <person name="Shigenobu S."/>
        </authorList>
    </citation>
    <scope>NUCLEOTIDE SEQUENCE [LARGE SCALE GENOMIC DNA]</scope>
</reference>
<name>A0AAV3Y4H5_9GAST</name>